<dbReference type="RefSeq" id="XP_075074893.1">
    <property type="nucleotide sequence ID" value="XM_075218792.1"/>
</dbReference>
<dbReference type="Proteomes" id="UP000790787">
    <property type="component" value="Chromosome 1"/>
</dbReference>
<name>A0AC58RQ76_TOBAC</name>
<organism evidence="1 2">
    <name type="scientific">Nicotiana tabacum</name>
    <name type="common">Common tobacco</name>
    <dbReference type="NCBI Taxonomy" id="4097"/>
    <lineage>
        <taxon>Eukaryota</taxon>
        <taxon>Viridiplantae</taxon>
        <taxon>Streptophyta</taxon>
        <taxon>Embryophyta</taxon>
        <taxon>Tracheophyta</taxon>
        <taxon>Spermatophyta</taxon>
        <taxon>Magnoliopsida</taxon>
        <taxon>eudicotyledons</taxon>
        <taxon>Gunneridae</taxon>
        <taxon>Pentapetalae</taxon>
        <taxon>asterids</taxon>
        <taxon>lamiids</taxon>
        <taxon>Solanales</taxon>
        <taxon>Solanaceae</taxon>
        <taxon>Nicotianoideae</taxon>
        <taxon>Nicotianeae</taxon>
        <taxon>Nicotiana</taxon>
    </lineage>
</organism>
<proteinExistence type="predicted"/>
<reference evidence="1" key="1">
    <citation type="journal article" date="2014" name="Nat. Commun.">
        <title>The tobacco genome sequence and its comparison with those of tomato and potato.</title>
        <authorList>
            <person name="Sierro N."/>
            <person name="Battey J.N."/>
            <person name="Ouadi S."/>
            <person name="Bakaher N."/>
            <person name="Bovet L."/>
            <person name="Willig A."/>
            <person name="Goepfert S."/>
            <person name="Peitsch M.C."/>
            <person name="Ivanov N.V."/>
        </authorList>
    </citation>
    <scope>NUCLEOTIDE SEQUENCE [LARGE SCALE GENOMIC DNA]</scope>
</reference>
<reference evidence="2" key="2">
    <citation type="submission" date="2025-08" db="UniProtKB">
        <authorList>
            <consortium name="RefSeq"/>
        </authorList>
    </citation>
    <scope>IDENTIFICATION</scope>
    <source>
        <tissue evidence="2">Leaf</tissue>
    </source>
</reference>
<gene>
    <name evidence="2" type="primary">LOC142162437</name>
</gene>
<evidence type="ECO:0000313" key="2">
    <source>
        <dbReference type="RefSeq" id="XP_075074893.1"/>
    </source>
</evidence>
<accession>A0AC58RQ76</accession>
<protein>
    <submittedName>
        <fullName evidence="2">Uncharacterized protein LOC142162437</fullName>
    </submittedName>
</protein>
<sequence length="249" mass="29435">MIAIQSFLSQIFPLPKKILIKIESICKRFMWTGETDGSKKALVAWKQLCWPKTAGGLNITDIIIWNKATILKHLWNLCKKKDRLWIQWMHTYYIKQDIVWNVKAKQVAWLTQKILGARKYLTEANINVAEVMNGNNYSIRDVYNKLRGEFTKVPWRRVLRNNDSCPKWLFIVYIAIQSRLYTKDRLMKWGSITSAECVLCEENDEDHEHLFFKCKFSATIWERLLKWAGVGQAARKWNEEISWAIKFAT</sequence>
<evidence type="ECO:0000313" key="1">
    <source>
        <dbReference type="Proteomes" id="UP000790787"/>
    </source>
</evidence>
<keyword evidence="1" id="KW-1185">Reference proteome</keyword>